<sequence length="59" mass="6911">MAETKMDDQKRIDCWKSEKAIWEKAAKLQDRSVANWMRLVCNEAAEKQLAEASKRKEGR</sequence>
<gene>
    <name evidence="1" type="ORF">KOR42_33220</name>
</gene>
<dbReference type="EMBL" id="SIHI01000010">
    <property type="protein sequence ID" value="TWT51849.1"/>
    <property type="molecule type" value="Genomic_DNA"/>
</dbReference>
<name>A0A5C5WNZ5_9PLAN</name>
<comment type="caution">
    <text evidence="1">The sequence shown here is derived from an EMBL/GenBank/DDBJ whole genome shotgun (WGS) entry which is preliminary data.</text>
</comment>
<organism evidence="1 2">
    <name type="scientific">Thalassoglobus neptunius</name>
    <dbReference type="NCBI Taxonomy" id="1938619"/>
    <lineage>
        <taxon>Bacteria</taxon>
        <taxon>Pseudomonadati</taxon>
        <taxon>Planctomycetota</taxon>
        <taxon>Planctomycetia</taxon>
        <taxon>Planctomycetales</taxon>
        <taxon>Planctomycetaceae</taxon>
        <taxon>Thalassoglobus</taxon>
    </lineage>
</organism>
<reference evidence="1 2" key="1">
    <citation type="submission" date="2019-02" db="EMBL/GenBank/DDBJ databases">
        <title>Deep-cultivation of Planctomycetes and their phenomic and genomic characterization uncovers novel biology.</title>
        <authorList>
            <person name="Wiegand S."/>
            <person name="Jogler M."/>
            <person name="Boedeker C."/>
            <person name="Pinto D."/>
            <person name="Vollmers J."/>
            <person name="Rivas-Marin E."/>
            <person name="Kohn T."/>
            <person name="Peeters S.H."/>
            <person name="Heuer A."/>
            <person name="Rast P."/>
            <person name="Oberbeckmann S."/>
            <person name="Bunk B."/>
            <person name="Jeske O."/>
            <person name="Meyerdierks A."/>
            <person name="Storesund J.E."/>
            <person name="Kallscheuer N."/>
            <person name="Luecker S."/>
            <person name="Lage O.M."/>
            <person name="Pohl T."/>
            <person name="Merkel B.J."/>
            <person name="Hornburger P."/>
            <person name="Mueller R.-W."/>
            <person name="Bruemmer F."/>
            <person name="Labrenz M."/>
            <person name="Spormann A.M."/>
            <person name="Op Den Camp H."/>
            <person name="Overmann J."/>
            <person name="Amann R."/>
            <person name="Jetten M.S.M."/>
            <person name="Mascher T."/>
            <person name="Medema M.H."/>
            <person name="Devos D.P."/>
            <person name="Kaster A.-K."/>
            <person name="Ovreas L."/>
            <person name="Rohde M."/>
            <person name="Galperin M.Y."/>
            <person name="Jogler C."/>
        </authorList>
    </citation>
    <scope>NUCLEOTIDE SEQUENCE [LARGE SCALE GENOMIC DNA]</scope>
    <source>
        <strain evidence="1 2">KOR42</strain>
    </source>
</reference>
<accession>A0A5C5WNZ5</accession>
<dbReference type="Proteomes" id="UP000317243">
    <property type="component" value="Unassembled WGS sequence"/>
</dbReference>
<dbReference type="AlphaFoldDB" id="A0A5C5WNZ5"/>
<evidence type="ECO:0000313" key="1">
    <source>
        <dbReference type="EMBL" id="TWT51849.1"/>
    </source>
</evidence>
<dbReference type="RefSeq" id="WP_146510788.1">
    <property type="nucleotide sequence ID" value="NZ_SIHI01000010.1"/>
</dbReference>
<proteinExistence type="predicted"/>
<keyword evidence="2" id="KW-1185">Reference proteome</keyword>
<evidence type="ECO:0000313" key="2">
    <source>
        <dbReference type="Proteomes" id="UP000317243"/>
    </source>
</evidence>
<protein>
    <submittedName>
        <fullName evidence="1">Uncharacterized protein</fullName>
    </submittedName>
</protein>